<comment type="caution">
    <text evidence="2">The sequence shown here is derived from an EMBL/GenBank/DDBJ whole genome shotgun (WGS) entry which is preliminary data.</text>
</comment>
<organism evidence="2 3">
    <name type="scientific">Sphingomonas trueperi</name>
    <dbReference type="NCBI Taxonomy" id="53317"/>
    <lineage>
        <taxon>Bacteria</taxon>
        <taxon>Pseudomonadati</taxon>
        <taxon>Pseudomonadota</taxon>
        <taxon>Alphaproteobacteria</taxon>
        <taxon>Sphingomonadales</taxon>
        <taxon>Sphingomonadaceae</taxon>
        <taxon>Sphingomonas</taxon>
    </lineage>
</organism>
<feature type="compositionally biased region" description="Low complexity" evidence="1">
    <location>
        <begin position="103"/>
        <end position="119"/>
    </location>
</feature>
<proteinExistence type="predicted"/>
<name>A0A7X6BDC0_9SPHN</name>
<dbReference type="Proteomes" id="UP000531251">
    <property type="component" value="Unassembled WGS sequence"/>
</dbReference>
<feature type="compositionally biased region" description="Pro residues" evidence="1">
    <location>
        <begin position="93"/>
        <end position="102"/>
    </location>
</feature>
<keyword evidence="3" id="KW-1185">Reference proteome</keyword>
<dbReference type="InterPro" id="IPR036869">
    <property type="entry name" value="J_dom_sf"/>
</dbReference>
<evidence type="ECO:0000256" key="1">
    <source>
        <dbReference type="SAM" id="MobiDB-lite"/>
    </source>
</evidence>
<dbReference type="RefSeq" id="WP_125972046.1">
    <property type="nucleotide sequence ID" value="NZ_BAAADY010000006.1"/>
</dbReference>
<evidence type="ECO:0000313" key="3">
    <source>
        <dbReference type="Proteomes" id="UP000531251"/>
    </source>
</evidence>
<gene>
    <name evidence="2" type="ORF">GGR89_002071</name>
</gene>
<evidence type="ECO:0000313" key="2">
    <source>
        <dbReference type="EMBL" id="NJB97756.1"/>
    </source>
</evidence>
<accession>A0A7X6BDC0</accession>
<dbReference type="AlphaFoldDB" id="A0A7X6BDC0"/>
<feature type="compositionally biased region" description="Low complexity" evidence="1">
    <location>
        <begin position="76"/>
        <end position="92"/>
    </location>
</feature>
<protein>
    <recommendedName>
        <fullName evidence="4">J domain-containing protein</fullName>
    </recommendedName>
</protein>
<dbReference type="EMBL" id="JAATJB010000005">
    <property type="protein sequence ID" value="NJB97756.1"/>
    <property type="molecule type" value="Genomic_DNA"/>
</dbReference>
<feature type="region of interest" description="Disordered" evidence="1">
    <location>
        <begin position="74"/>
        <end position="130"/>
    </location>
</feature>
<sequence length="618" mass="67639">MTSPWETLGIPPTGDVRTVRKAYARLLKTMDPDSDPEGFNALRQAHDRAMQLAELHAAAPDEASSAGMFGADEDAQAPAAAASGAQAEAAPAPIVPEPPRAPLEPSEAAVRAARNDAAAPVTVPLPSPPVMTPSEDAIRAAMDDAVDHPAPAGASLDRRPGAASDAMRALRALVFDRAPLFSHVKMMALVEQILGDPAMQNLEHAEQVERFFADIIVHGVPRSDPMLDRVIGYFHWDAPALELRRPDAVSWILQRAQDRYFEVEQRVQDSRIHRCLRRLREPPLKGLSGRIESWFAAPHVERTILQLQVYHPTALHSLNQESYAWWMRRIQQQHDAGFPFGVLYRTRSDEIRSKRIYRAAMKSLSLLAVPLLVGGVYLYALFHPLRSASLTGEQPTVLRPVAATPVPPFEDVDHDLDMVLYQYSGGDLTAAEVRNVNPALYARLTREWTAAKGQQQAGPAVAFQVLMTATGGVLRDLLGRAVTRDDALLLDYAGHYESRLRWAERASPEECVAVLSGQTVGTTPTQLLVAWSRLLTRAVRTGTPPAEGTWKAGTFTAPPDIIEDAMQRAHLDRAVFARAMQRKGPAMGVCNARIGLIDAALVRRDKAGLTLLRALLGS</sequence>
<reference evidence="2 3" key="1">
    <citation type="submission" date="2020-03" db="EMBL/GenBank/DDBJ databases">
        <title>Genomic Encyclopedia of Type Strains, Phase IV (KMG-IV): sequencing the most valuable type-strain genomes for metagenomic binning, comparative biology and taxonomic classification.</title>
        <authorList>
            <person name="Goeker M."/>
        </authorList>
    </citation>
    <scope>NUCLEOTIDE SEQUENCE [LARGE SCALE GENOMIC DNA]</scope>
    <source>
        <strain evidence="2 3">DSM 7225</strain>
    </source>
</reference>
<dbReference type="SUPFAM" id="SSF46565">
    <property type="entry name" value="Chaperone J-domain"/>
    <property type="match status" value="1"/>
</dbReference>
<evidence type="ECO:0008006" key="4">
    <source>
        <dbReference type="Google" id="ProtNLM"/>
    </source>
</evidence>